<evidence type="ECO:0000256" key="1">
    <source>
        <dbReference type="SAM" id="MobiDB-lite"/>
    </source>
</evidence>
<dbReference type="Pfam" id="PF08808">
    <property type="entry name" value="RES"/>
    <property type="match status" value="1"/>
</dbReference>
<proteinExistence type="predicted"/>
<comment type="caution">
    <text evidence="3">The sequence shown here is derived from an EMBL/GenBank/DDBJ whole genome shotgun (WGS) entry which is preliminary data.</text>
</comment>
<name>A0ABW1SFV0_9LACO</name>
<dbReference type="Proteomes" id="UP001596171">
    <property type="component" value="Unassembled WGS sequence"/>
</dbReference>
<sequence length="548" mass="59534">MGEKDSLKSSSKNRKDNQSSDSASLKNKDALSSLSVSTKRNAGLVPSLNEEVELSADTVQVPSLAKPIISTGIISNLSERVKLSADTVQVPSLAKPIISTGIISNLSERVKLSTDIVQTSDLAKPVINAETMSSLNEGVKLNTDTVQIPGLAKSTVNIGTISNLSEGVKLGTDIAQIPSLAAPIINTSAGLVASLSGMATRIDSAQIMGLSGSENSIVKKWSKNNTVYTGGLEDIAVLNGGNYSLSTDSTLEKLNDSLIEYSFRKNFDSNFLRSGVPRENADTITPAWIEVLGSQNLGYSHAYTRAQNAIVKHRNDDDQDSVSTVKRTVGLDVATDFISTSNNLKLSKDELEDFQSFLSETSMLGATHPVGKKIFEHFSKVEGVYTNIDFALYHGRKQKGRNLRKSELGPATFGIPGAGRFNSANQGYYYTSNDIRSIPNELKLDTGDVCNVLEFYLNHDIRVFDLTKEDDILIDLCLQSVSSPEYSVPLEYQLPAYIAECLYLNSNVQAIKVGSALFDDVTNYILFSFSTQDYEKSVEHTISQVKTK</sequence>
<keyword evidence="4" id="KW-1185">Reference proteome</keyword>
<gene>
    <name evidence="3" type="ORF">ACFP1L_00710</name>
</gene>
<reference evidence="4" key="1">
    <citation type="journal article" date="2019" name="Int. J. Syst. Evol. Microbiol.">
        <title>The Global Catalogue of Microorganisms (GCM) 10K type strain sequencing project: providing services to taxonomists for standard genome sequencing and annotation.</title>
        <authorList>
            <consortium name="The Broad Institute Genomics Platform"/>
            <consortium name="The Broad Institute Genome Sequencing Center for Infectious Disease"/>
            <person name="Wu L."/>
            <person name="Ma J."/>
        </authorList>
    </citation>
    <scope>NUCLEOTIDE SEQUENCE [LARGE SCALE GENOMIC DNA]</scope>
    <source>
        <strain evidence="4">CCM 8930</strain>
    </source>
</reference>
<feature type="region of interest" description="Disordered" evidence="1">
    <location>
        <begin position="1"/>
        <end position="30"/>
    </location>
</feature>
<dbReference type="RefSeq" id="WP_137616183.1">
    <property type="nucleotide sequence ID" value="NZ_BJDI01000007.1"/>
</dbReference>
<evidence type="ECO:0000259" key="2">
    <source>
        <dbReference type="Pfam" id="PF08808"/>
    </source>
</evidence>
<dbReference type="EMBL" id="JBHSSE010000002">
    <property type="protein sequence ID" value="MFC6200411.1"/>
    <property type="molecule type" value="Genomic_DNA"/>
</dbReference>
<feature type="compositionally biased region" description="Polar residues" evidence="1">
    <location>
        <begin position="19"/>
        <end position="30"/>
    </location>
</feature>
<evidence type="ECO:0000313" key="4">
    <source>
        <dbReference type="Proteomes" id="UP001596171"/>
    </source>
</evidence>
<accession>A0ABW1SFV0</accession>
<feature type="domain" description="RES" evidence="2">
    <location>
        <begin position="414"/>
        <end position="537"/>
    </location>
</feature>
<evidence type="ECO:0000313" key="3">
    <source>
        <dbReference type="EMBL" id="MFC6200411.1"/>
    </source>
</evidence>
<organism evidence="3 4">
    <name type="scientific">Lactiplantibacillus nangangensis</name>
    <dbReference type="NCBI Taxonomy" id="2559917"/>
    <lineage>
        <taxon>Bacteria</taxon>
        <taxon>Bacillati</taxon>
        <taxon>Bacillota</taxon>
        <taxon>Bacilli</taxon>
        <taxon>Lactobacillales</taxon>
        <taxon>Lactobacillaceae</taxon>
        <taxon>Lactiplantibacillus</taxon>
    </lineage>
</organism>
<feature type="compositionally biased region" description="Basic and acidic residues" evidence="1">
    <location>
        <begin position="1"/>
        <end position="18"/>
    </location>
</feature>
<protein>
    <submittedName>
        <fullName evidence="3">RES domain-containing protein</fullName>
    </submittedName>
</protein>
<dbReference type="InterPro" id="IPR014914">
    <property type="entry name" value="RES_dom"/>
</dbReference>